<sequence length="84" mass="9112">MPLIQIEPDDPEVVSRARVTITNVVTATSESEVSLNHAIAQGWIDALSSEGLISHDLSLTLGGELEAARRTWKRPERGQGGDYV</sequence>
<organism evidence="1 2">
    <name type="scientific">Pseudomonas gingeri</name>
    <dbReference type="NCBI Taxonomy" id="117681"/>
    <lineage>
        <taxon>Bacteria</taxon>
        <taxon>Pseudomonadati</taxon>
        <taxon>Pseudomonadota</taxon>
        <taxon>Gammaproteobacteria</taxon>
        <taxon>Pseudomonadales</taxon>
        <taxon>Pseudomonadaceae</taxon>
        <taxon>Pseudomonas</taxon>
    </lineage>
</organism>
<evidence type="ECO:0000313" key="2">
    <source>
        <dbReference type="Proteomes" id="UP000517547"/>
    </source>
</evidence>
<proteinExistence type="predicted"/>
<reference evidence="1 2" key="1">
    <citation type="submission" date="2020-04" db="EMBL/GenBank/DDBJ databases">
        <title>Molecular characterization of pseudomonads from Agaricus bisporus reveal novel blotch 2 pathogens in Western Europe.</title>
        <authorList>
            <person name="Taparia T."/>
            <person name="Krijger M."/>
            <person name="Haynes E."/>
            <person name="Elpinstone J.G."/>
            <person name="Noble R."/>
            <person name="Van Der Wolf J."/>
        </authorList>
    </citation>
    <scope>NUCLEOTIDE SEQUENCE [LARGE SCALE GENOMIC DNA]</scope>
    <source>
        <strain evidence="1 2">IPO3738</strain>
    </source>
</reference>
<protein>
    <submittedName>
        <fullName evidence="1">Uncharacterized protein</fullName>
    </submittedName>
</protein>
<dbReference type="EMBL" id="JACAQE010000008">
    <property type="protein sequence ID" value="NWC16566.1"/>
    <property type="molecule type" value="Genomic_DNA"/>
</dbReference>
<name>A0A7Y7Y2U7_9PSED</name>
<dbReference type="AlphaFoldDB" id="A0A7Y7Y2U7"/>
<dbReference type="RefSeq" id="WP_017124265.1">
    <property type="nucleotide sequence ID" value="NZ_JACAQE010000008.1"/>
</dbReference>
<evidence type="ECO:0000313" key="1">
    <source>
        <dbReference type="EMBL" id="NWC16566.1"/>
    </source>
</evidence>
<accession>A0A7Y7Y2U7</accession>
<gene>
    <name evidence="1" type="ORF">HX845_23115</name>
</gene>
<dbReference type="Proteomes" id="UP000517547">
    <property type="component" value="Unassembled WGS sequence"/>
</dbReference>
<comment type="caution">
    <text evidence="1">The sequence shown here is derived from an EMBL/GenBank/DDBJ whole genome shotgun (WGS) entry which is preliminary data.</text>
</comment>